<accession>A0ABQ4EN40</accession>
<dbReference type="Proteomes" id="UP000621500">
    <property type="component" value="Unassembled WGS sequence"/>
</dbReference>
<keyword evidence="3" id="KW-1185">Reference proteome</keyword>
<evidence type="ECO:0000313" key="3">
    <source>
        <dbReference type="Proteomes" id="UP000621500"/>
    </source>
</evidence>
<protein>
    <recommendedName>
        <fullName evidence="4">N-acetyltransferase</fullName>
    </recommendedName>
</protein>
<name>A0ABQ4EN40_9ACTN</name>
<evidence type="ECO:0000256" key="1">
    <source>
        <dbReference type="SAM" id="MobiDB-lite"/>
    </source>
</evidence>
<evidence type="ECO:0008006" key="4">
    <source>
        <dbReference type="Google" id="ProtNLM"/>
    </source>
</evidence>
<dbReference type="InterPro" id="IPR016181">
    <property type="entry name" value="Acyl_CoA_acyltransferase"/>
</dbReference>
<proteinExistence type="predicted"/>
<dbReference type="EMBL" id="BONX01000015">
    <property type="protein sequence ID" value="GIG96053.1"/>
    <property type="molecule type" value="Genomic_DNA"/>
</dbReference>
<reference evidence="2 3" key="1">
    <citation type="submission" date="2021-01" db="EMBL/GenBank/DDBJ databases">
        <title>Whole genome shotgun sequence of Plantactinospora mayteni NBRC 109088.</title>
        <authorList>
            <person name="Komaki H."/>
            <person name="Tamura T."/>
        </authorList>
    </citation>
    <scope>NUCLEOTIDE SEQUENCE [LARGE SCALE GENOMIC DNA]</scope>
    <source>
        <strain evidence="2 3">NBRC 109088</strain>
    </source>
</reference>
<sequence>MVIIAEPLHARPRPAAALAWLDNGWPEFVFHDQEAARHLGRIRQLFAGLELVLLDDVPNQPRHHADVRDQAEHDADVPNQAEEDDASLETNAEIVAAGWAVPLRWTGTVDDLPTGYTDSLARALDAYDAGEPPDTLAILAAQVRPERQGRGLAGRLLRALGDLAPARHRVICPVRPTRKARYPLTPIDRYADWLRPDGTPFDPWLRTHLRSGGRILATAPRSQVIRGSVAEWQHWTGLEYPDSGEYVIPDGLSTLHVDLDADQGTYVEPNIWVQHR</sequence>
<evidence type="ECO:0000313" key="2">
    <source>
        <dbReference type="EMBL" id="GIG96053.1"/>
    </source>
</evidence>
<comment type="caution">
    <text evidence="2">The sequence shown here is derived from an EMBL/GenBank/DDBJ whole genome shotgun (WGS) entry which is preliminary data.</text>
</comment>
<organism evidence="2 3">
    <name type="scientific">Plantactinospora mayteni</name>
    <dbReference type="NCBI Taxonomy" id="566021"/>
    <lineage>
        <taxon>Bacteria</taxon>
        <taxon>Bacillati</taxon>
        <taxon>Actinomycetota</taxon>
        <taxon>Actinomycetes</taxon>
        <taxon>Micromonosporales</taxon>
        <taxon>Micromonosporaceae</taxon>
        <taxon>Plantactinospora</taxon>
    </lineage>
</organism>
<dbReference type="SUPFAM" id="SSF55729">
    <property type="entry name" value="Acyl-CoA N-acyltransferases (Nat)"/>
    <property type="match status" value="1"/>
</dbReference>
<gene>
    <name evidence="2" type="ORF">Pma05_26260</name>
</gene>
<feature type="compositionally biased region" description="Basic and acidic residues" evidence="1">
    <location>
        <begin position="63"/>
        <end position="76"/>
    </location>
</feature>
<dbReference type="RefSeq" id="WP_203857628.1">
    <property type="nucleotide sequence ID" value="NZ_BAAAZQ010000004.1"/>
</dbReference>
<feature type="region of interest" description="Disordered" evidence="1">
    <location>
        <begin position="62"/>
        <end position="86"/>
    </location>
</feature>
<dbReference type="Gene3D" id="3.40.630.30">
    <property type="match status" value="1"/>
</dbReference>